<comment type="caution">
    <text evidence="1">The sequence shown here is derived from an EMBL/GenBank/DDBJ whole genome shotgun (WGS) entry which is preliminary data.</text>
</comment>
<name>A0AAD7APG6_9AGAR</name>
<organism evidence="1 2">
    <name type="scientific">Mycena albidolilacea</name>
    <dbReference type="NCBI Taxonomy" id="1033008"/>
    <lineage>
        <taxon>Eukaryota</taxon>
        <taxon>Fungi</taxon>
        <taxon>Dikarya</taxon>
        <taxon>Basidiomycota</taxon>
        <taxon>Agaricomycotina</taxon>
        <taxon>Agaricomycetes</taxon>
        <taxon>Agaricomycetidae</taxon>
        <taxon>Agaricales</taxon>
        <taxon>Marasmiineae</taxon>
        <taxon>Mycenaceae</taxon>
        <taxon>Mycena</taxon>
    </lineage>
</organism>
<dbReference type="AlphaFoldDB" id="A0AAD7APG6"/>
<gene>
    <name evidence="1" type="ORF">DFH08DRAFT_1073235</name>
</gene>
<reference evidence="1" key="1">
    <citation type="submission" date="2023-03" db="EMBL/GenBank/DDBJ databases">
        <title>Massive genome expansion in bonnet fungi (Mycena s.s.) driven by repeated elements and novel gene families across ecological guilds.</title>
        <authorList>
            <consortium name="Lawrence Berkeley National Laboratory"/>
            <person name="Harder C.B."/>
            <person name="Miyauchi S."/>
            <person name="Viragh M."/>
            <person name="Kuo A."/>
            <person name="Thoen E."/>
            <person name="Andreopoulos B."/>
            <person name="Lu D."/>
            <person name="Skrede I."/>
            <person name="Drula E."/>
            <person name="Henrissat B."/>
            <person name="Morin E."/>
            <person name="Kohler A."/>
            <person name="Barry K."/>
            <person name="LaButti K."/>
            <person name="Morin E."/>
            <person name="Salamov A."/>
            <person name="Lipzen A."/>
            <person name="Mereny Z."/>
            <person name="Hegedus B."/>
            <person name="Baldrian P."/>
            <person name="Stursova M."/>
            <person name="Weitz H."/>
            <person name="Taylor A."/>
            <person name="Grigoriev I.V."/>
            <person name="Nagy L.G."/>
            <person name="Martin F."/>
            <person name="Kauserud H."/>
        </authorList>
    </citation>
    <scope>NUCLEOTIDE SEQUENCE</scope>
    <source>
        <strain evidence="1">CBHHK002</strain>
    </source>
</reference>
<protein>
    <submittedName>
        <fullName evidence="1">Uncharacterized protein</fullName>
    </submittedName>
</protein>
<sequence>MAGAKTDTQASNRQLTTLLLRLPLEMRLEIYSRLFLSTRVTSGVLGNHSIAPAPNALALLRTCHQIYADIGPTWLEQVLFDFVSAEAMLDKLDNIPTKTRALIRHVRVSGAALVLPRPDGNIYYPTLYHTFQVLKLLPGLALDRLTVLGNRDSMACYEALDLMILHGNGWKELHYLVRDSTFLAYRHNWFSVTGGADAHRFLRRPQPADWQQTMNERDGSASNASVAIYRATSGEACSVLLQPATRAPFAQHWPVDRATFGKEEDTALMAPGEREKEMLVVVTRGRGVKYAEKEGSPYFPGGDLREWVGEKTWTQIRSEGKEEPGLSLYSGVPVDKYTHVDEYVW</sequence>
<proteinExistence type="predicted"/>
<dbReference type="PANTHER" id="PTHR38790">
    <property type="entry name" value="2EXR DOMAIN-CONTAINING PROTEIN-RELATED"/>
    <property type="match status" value="1"/>
</dbReference>
<keyword evidence="2" id="KW-1185">Reference proteome</keyword>
<evidence type="ECO:0000313" key="1">
    <source>
        <dbReference type="EMBL" id="KAJ7364575.1"/>
    </source>
</evidence>
<dbReference type="Proteomes" id="UP001218218">
    <property type="component" value="Unassembled WGS sequence"/>
</dbReference>
<accession>A0AAD7APG6</accession>
<evidence type="ECO:0000313" key="2">
    <source>
        <dbReference type="Proteomes" id="UP001218218"/>
    </source>
</evidence>
<dbReference type="EMBL" id="JARIHO010000003">
    <property type="protein sequence ID" value="KAJ7364575.1"/>
    <property type="molecule type" value="Genomic_DNA"/>
</dbReference>